<dbReference type="InterPro" id="IPR000843">
    <property type="entry name" value="HTH_LacI"/>
</dbReference>
<dbReference type="STRING" id="158190.SpiGrapes_2358"/>
<reference evidence="6 7" key="1">
    <citation type="submission" date="2011-11" db="EMBL/GenBank/DDBJ databases">
        <title>Complete sequence of Spirochaeta sp. grapes.</title>
        <authorList>
            <consortium name="US DOE Joint Genome Institute"/>
            <person name="Lucas S."/>
            <person name="Han J."/>
            <person name="Lapidus A."/>
            <person name="Cheng J.-F."/>
            <person name="Goodwin L."/>
            <person name="Pitluck S."/>
            <person name="Peters L."/>
            <person name="Ovchinnikova G."/>
            <person name="Munk A.C."/>
            <person name="Detter J.C."/>
            <person name="Han C."/>
            <person name="Tapia R."/>
            <person name="Land M."/>
            <person name="Hauser L."/>
            <person name="Kyrpides N."/>
            <person name="Ivanova N."/>
            <person name="Pagani I."/>
            <person name="Ritalahtilisa K."/>
            <person name="Loeffler F."/>
            <person name="Woyke T."/>
        </authorList>
    </citation>
    <scope>NUCLEOTIDE SEQUENCE [LARGE SCALE GENOMIC DNA]</scope>
    <source>
        <strain evidence="7">ATCC BAA-1885 / DSM 22778 / Grapes</strain>
    </source>
</reference>
<dbReference type="RefSeq" id="WP_014270973.1">
    <property type="nucleotide sequence ID" value="NC_016633.1"/>
</dbReference>
<dbReference type="eggNOG" id="COG1609">
    <property type="taxonomic scope" value="Bacteria"/>
</dbReference>
<feature type="domain" description="HTH lacI-type" evidence="5">
    <location>
        <begin position="3"/>
        <end position="57"/>
    </location>
</feature>
<dbReference type="Gene3D" id="3.40.50.2300">
    <property type="match status" value="2"/>
</dbReference>
<evidence type="ECO:0000259" key="5">
    <source>
        <dbReference type="PROSITE" id="PS50932"/>
    </source>
</evidence>
<dbReference type="GO" id="GO:0003700">
    <property type="term" value="F:DNA-binding transcription factor activity"/>
    <property type="evidence" value="ECO:0007669"/>
    <property type="project" value="TreeGrafter"/>
</dbReference>
<dbReference type="PROSITE" id="PS00356">
    <property type="entry name" value="HTH_LACI_1"/>
    <property type="match status" value="1"/>
</dbReference>
<dbReference type="Pfam" id="PF00532">
    <property type="entry name" value="Peripla_BP_1"/>
    <property type="match status" value="1"/>
</dbReference>
<accession>G8QSV0</accession>
<keyword evidence="4" id="KW-0804">Transcription</keyword>
<dbReference type="CDD" id="cd06267">
    <property type="entry name" value="PBP1_LacI_sugar_binding-like"/>
    <property type="match status" value="1"/>
</dbReference>
<dbReference type="Gene3D" id="1.10.260.40">
    <property type="entry name" value="lambda repressor-like DNA-binding domains"/>
    <property type="match status" value="1"/>
</dbReference>
<name>G8QSV0_SPHPG</name>
<keyword evidence="7" id="KW-1185">Reference proteome</keyword>
<dbReference type="PANTHER" id="PTHR30146">
    <property type="entry name" value="LACI-RELATED TRANSCRIPTIONAL REPRESSOR"/>
    <property type="match status" value="1"/>
</dbReference>
<dbReference type="Proteomes" id="UP000005632">
    <property type="component" value="Chromosome"/>
</dbReference>
<dbReference type="Pfam" id="PF00356">
    <property type="entry name" value="LacI"/>
    <property type="match status" value="1"/>
</dbReference>
<dbReference type="GO" id="GO:0000976">
    <property type="term" value="F:transcription cis-regulatory region binding"/>
    <property type="evidence" value="ECO:0007669"/>
    <property type="project" value="TreeGrafter"/>
</dbReference>
<dbReference type="SUPFAM" id="SSF53822">
    <property type="entry name" value="Periplasmic binding protein-like I"/>
    <property type="match status" value="1"/>
</dbReference>
<evidence type="ECO:0000313" key="6">
    <source>
        <dbReference type="EMBL" id="AEV30132.1"/>
    </source>
</evidence>
<proteinExistence type="predicted"/>
<keyword evidence="2" id="KW-0805">Transcription regulation</keyword>
<dbReference type="InterPro" id="IPR010982">
    <property type="entry name" value="Lambda_DNA-bd_dom_sf"/>
</dbReference>
<keyword evidence="3" id="KW-0238">DNA-binding</keyword>
<dbReference type="SUPFAM" id="SSF47413">
    <property type="entry name" value="lambda repressor-like DNA-binding domains"/>
    <property type="match status" value="1"/>
</dbReference>
<dbReference type="InterPro" id="IPR001761">
    <property type="entry name" value="Peripla_BP/Lac1_sug-bd_dom"/>
</dbReference>
<dbReference type="EMBL" id="CP003155">
    <property type="protein sequence ID" value="AEV30132.1"/>
    <property type="molecule type" value="Genomic_DNA"/>
</dbReference>
<evidence type="ECO:0000256" key="1">
    <source>
        <dbReference type="ARBA" id="ARBA00022491"/>
    </source>
</evidence>
<dbReference type="HOGENOM" id="CLU_037628_6_1_12"/>
<dbReference type="PROSITE" id="PS50932">
    <property type="entry name" value="HTH_LACI_2"/>
    <property type="match status" value="1"/>
</dbReference>
<keyword evidence="1" id="KW-0678">Repressor</keyword>
<gene>
    <name evidence="6" type="ordered locus">SpiGrapes_2358</name>
</gene>
<dbReference type="SMART" id="SM00354">
    <property type="entry name" value="HTH_LACI"/>
    <property type="match status" value="1"/>
</dbReference>
<evidence type="ECO:0000256" key="4">
    <source>
        <dbReference type="ARBA" id="ARBA00023163"/>
    </source>
</evidence>
<dbReference type="KEGG" id="sgp:SpiGrapes_2358"/>
<evidence type="ECO:0000256" key="3">
    <source>
        <dbReference type="ARBA" id="ARBA00023125"/>
    </source>
</evidence>
<dbReference type="PANTHER" id="PTHR30146:SF148">
    <property type="entry name" value="HTH-TYPE TRANSCRIPTIONAL REPRESSOR PURR-RELATED"/>
    <property type="match status" value="1"/>
</dbReference>
<dbReference type="CDD" id="cd01392">
    <property type="entry name" value="HTH_LacI"/>
    <property type="match status" value="1"/>
</dbReference>
<sequence>MSVSIKEVAKLAGVSVATVSNVLNNTKNVRPETKAKVETAVSQLNYQINPLARNFRKGQSKVIGFVVSDLSNYFFQNVAIGLERSLSEYGYHVALMDCKESKALEIENVRNLLASSVDGLVIATTGEDCCYLQLILENHDVPVVFVDRKPFGFTSDMVLSTNNEGAYLGIKYLISKGHEKIGFITSRNDSTMKERIEGYRQAYQEAGLKVNENYIMTGNNDISISQNQLLHGIAYTQAKQLIEAGEVTALFTGNNLSSIGAYNYLREVNIPVPDKMAFMTFDDSFWLSMTTPSISAVRQDPDMIGSVSGQLIYERISNKVSEQPNRIVRIPTRLVLRYSV</sequence>
<dbReference type="InterPro" id="IPR028082">
    <property type="entry name" value="Peripla_BP_I"/>
</dbReference>
<protein>
    <submittedName>
        <fullName evidence="6">Transcriptional regulator</fullName>
    </submittedName>
</protein>
<organism evidence="6 7">
    <name type="scientific">Sphaerochaeta pleomorpha (strain ATCC BAA-1885 / DSM 22778 / Grapes)</name>
    <dbReference type="NCBI Taxonomy" id="158190"/>
    <lineage>
        <taxon>Bacteria</taxon>
        <taxon>Pseudomonadati</taxon>
        <taxon>Spirochaetota</taxon>
        <taxon>Spirochaetia</taxon>
        <taxon>Spirochaetales</taxon>
        <taxon>Sphaerochaetaceae</taxon>
        <taxon>Sphaerochaeta</taxon>
    </lineage>
</organism>
<evidence type="ECO:0000256" key="2">
    <source>
        <dbReference type="ARBA" id="ARBA00023015"/>
    </source>
</evidence>
<dbReference type="PRINTS" id="PR00036">
    <property type="entry name" value="HTHLACI"/>
</dbReference>
<evidence type="ECO:0000313" key="7">
    <source>
        <dbReference type="Proteomes" id="UP000005632"/>
    </source>
</evidence>
<dbReference type="AlphaFoldDB" id="G8QSV0"/>